<dbReference type="EMBL" id="FQUC01000009">
    <property type="protein sequence ID" value="SHF69158.1"/>
    <property type="molecule type" value="Genomic_DNA"/>
</dbReference>
<dbReference type="SMART" id="SM00347">
    <property type="entry name" value="HTH_MARR"/>
    <property type="match status" value="1"/>
</dbReference>
<dbReference type="PRINTS" id="PR00598">
    <property type="entry name" value="HTHMARR"/>
</dbReference>
<dbReference type="InterPro" id="IPR000835">
    <property type="entry name" value="HTH_MarR-typ"/>
</dbReference>
<dbReference type="GO" id="GO:0003677">
    <property type="term" value="F:DNA binding"/>
    <property type="evidence" value="ECO:0007669"/>
    <property type="project" value="UniProtKB-KW"/>
</dbReference>
<accession>A0A1M5DQ48</accession>
<sequence length="140" mass="16622">MQEFVYAILMVQATYRQAIYKELRALGIDLSFEMLHIIRRLYNQDRIKQQELAALTYKDKSSLSYLLNNMEKKNLIKRIEDKNDKRNKLVILTEEGRARHEQIQSIVGAVYHKVETNVDMDRLKRCTAYLKELNEIISND</sequence>
<dbReference type="InterPro" id="IPR036388">
    <property type="entry name" value="WH-like_DNA-bd_sf"/>
</dbReference>
<organism evidence="5 6">
    <name type="scientific">Dysgonomonas macrotermitis</name>
    <dbReference type="NCBI Taxonomy" id="1346286"/>
    <lineage>
        <taxon>Bacteria</taxon>
        <taxon>Pseudomonadati</taxon>
        <taxon>Bacteroidota</taxon>
        <taxon>Bacteroidia</taxon>
        <taxon>Bacteroidales</taxon>
        <taxon>Dysgonomonadaceae</taxon>
        <taxon>Dysgonomonas</taxon>
    </lineage>
</organism>
<evidence type="ECO:0000313" key="5">
    <source>
        <dbReference type="EMBL" id="SHF69158.1"/>
    </source>
</evidence>
<dbReference type="Pfam" id="PF01047">
    <property type="entry name" value="MarR"/>
    <property type="match status" value="1"/>
</dbReference>
<feature type="domain" description="HTH marR-type" evidence="4">
    <location>
        <begin position="1"/>
        <end position="135"/>
    </location>
</feature>
<dbReference type="OrthoDB" id="996843at2"/>
<dbReference type="PROSITE" id="PS50995">
    <property type="entry name" value="HTH_MARR_2"/>
    <property type="match status" value="1"/>
</dbReference>
<keyword evidence="6" id="KW-1185">Reference proteome</keyword>
<evidence type="ECO:0000259" key="4">
    <source>
        <dbReference type="PROSITE" id="PS50995"/>
    </source>
</evidence>
<dbReference type="InterPro" id="IPR036390">
    <property type="entry name" value="WH_DNA-bd_sf"/>
</dbReference>
<keyword evidence="2 5" id="KW-0238">DNA-binding</keyword>
<dbReference type="Gene3D" id="1.10.10.10">
    <property type="entry name" value="Winged helix-like DNA-binding domain superfamily/Winged helix DNA-binding domain"/>
    <property type="match status" value="1"/>
</dbReference>
<evidence type="ECO:0000256" key="2">
    <source>
        <dbReference type="ARBA" id="ARBA00023125"/>
    </source>
</evidence>
<dbReference type="SUPFAM" id="SSF46785">
    <property type="entry name" value="Winged helix' DNA-binding domain"/>
    <property type="match status" value="1"/>
</dbReference>
<protein>
    <submittedName>
        <fullName evidence="5">DNA-binding transcriptional regulator, MarR family</fullName>
    </submittedName>
</protein>
<dbReference type="PANTHER" id="PTHR42756">
    <property type="entry name" value="TRANSCRIPTIONAL REGULATOR, MARR"/>
    <property type="match status" value="1"/>
</dbReference>
<evidence type="ECO:0000313" key="6">
    <source>
        <dbReference type="Proteomes" id="UP000184480"/>
    </source>
</evidence>
<keyword evidence="3" id="KW-0804">Transcription</keyword>
<keyword evidence="1" id="KW-0805">Transcription regulation</keyword>
<evidence type="ECO:0000256" key="1">
    <source>
        <dbReference type="ARBA" id="ARBA00023015"/>
    </source>
</evidence>
<dbReference type="GO" id="GO:0003700">
    <property type="term" value="F:DNA-binding transcription factor activity"/>
    <property type="evidence" value="ECO:0007669"/>
    <property type="project" value="InterPro"/>
</dbReference>
<gene>
    <name evidence="5" type="ORF">SAMN05444362_10921</name>
</gene>
<dbReference type="STRING" id="1346286.SAMN05444362_10921"/>
<dbReference type="AlphaFoldDB" id="A0A1M5DQ48"/>
<evidence type="ECO:0000256" key="3">
    <source>
        <dbReference type="ARBA" id="ARBA00023163"/>
    </source>
</evidence>
<reference evidence="6" key="1">
    <citation type="submission" date="2016-11" db="EMBL/GenBank/DDBJ databases">
        <authorList>
            <person name="Varghese N."/>
            <person name="Submissions S."/>
        </authorList>
    </citation>
    <scope>NUCLEOTIDE SEQUENCE [LARGE SCALE GENOMIC DNA]</scope>
    <source>
        <strain evidence="6">DSM 27370</strain>
    </source>
</reference>
<dbReference type="RefSeq" id="WP_062179702.1">
    <property type="nucleotide sequence ID" value="NZ_BBXL01000008.1"/>
</dbReference>
<dbReference type="PANTHER" id="PTHR42756:SF1">
    <property type="entry name" value="TRANSCRIPTIONAL REPRESSOR OF EMRAB OPERON"/>
    <property type="match status" value="1"/>
</dbReference>
<name>A0A1M5DQ48_9BACT</name>
<dbReference type="Proteomes" id="UP000184480">
    <property type="component" value="Unassembled WGS sequence"/>
</dbReference>
<proteinExistence type="predicted"/>